<dbReference type="InParanoid" id="A0A078A720"/>
<accession>A0A078A720</accession>
<reference evidence="4 5" key="1">
    <citation type="submission" date="2014-06" db="EMBL/GenBank/DDBJ databases">
        <authorList>
            <person name="Swart Estienne"/>
        </authorList>
    </citation>
    <scope>NUCLEOTIDE SEQUENCE [LARGE SCALE GENOMIC DNA]</scope>
    <source>
        <strain evidence="4 5">130c</strain>
    </source>
</reference>
<evidence type="ECO:0000256" key="1">
    <source>
        <dbReference type="ARBA" id="ARBA00008666"/>
    </source>
</evidence>
<dbReference type="AlphaFoldDB" id="A0A078A720"/>
<keyword evidence="2" id="KW-0175">Coiled coil</keyword>
<proteinExistence type="inferred from homology"/>
<feature type="region of interest" description="Disordered" evidence="3">
    <location>
        <begin position="884"/>
        <end position="904"/>
    </location>
</feature>
<dbReference type="Proteomes" id="UP000039865">
    <property type="component" value="Unassembled WGS sequence"/>
</dbReference>
<dbReference type="InterPro" id="IPR029417">
    <property type="entry name" value="FAM227"/>
</dbReference>
<protein>
    <submittedName>
        <fullName evidence="4">Uncharacterized protein</fullName>
    </submittedName>
</protein>
<feature type="region of interest" description="Disordered" evidence="3">
    <location>
        <begin position="667"/>
        <end position="722"/>
    </location>
</feature>
<name>A0A078A720_STYLE</name>
<evidence type="ECO:0000313" key="4">
    <source>
        <dbReference type="EMBL" id="CDW77347.1"/>
    </source>
</evidence>
<comment type="similarity">
    <text evidence="1">Belongs to the FAM227 family.</text>
</comment>
<feature type="compositionally biased region" description="Basic and acidic residues" evidence="3">
    <location>
        <begin position="705"/>
        <end position="715"/>
    </location>
</feature>
<evidence type="ECO:0000313" key="5">
    <source>
        <dbReference type="Proteomes" id="UP000039865"/>
    </source>
</evidence>
<sequence>MQKCMSTPSKIKEKKSFSFKHHSSQIDLQEKISGNFQRQLLQKRRTQELDQNKLSLEIQLYDIQQKLIQFNKADKAIQNQIKYLEKEINQVRKRQVAHYYELLKLGLEGRDQGLIWIIQSLWRLHEPQIEINNFAEWLDQMSKSFLLDQAKYCMLIEQKHNELKELMAQNKNEHFKQIVQDKAINFTRNKGHQRYRSLDTYQLIMNDQKIQKQKIQNAVGQLGQMQSPTFLCPDKDINHTNLLFLEMFKDELFNQKNRYEIDIGSINGDQKFQSSVNSAILKMMSKDKKNHEEQEEIFNEKIQKIRDEIKGFERNLQQNIDFEVQRIIGEYNRSENNVKHKVSLKIMLQALVGTTQANQIIETNNLMRSIKIAQQGYGNVRTTGDLQKQNTNAVATIIGLGVGDVTLTLEKLFPIPLQPDTYIKNSVENLAIQSSAKKTRFYNLLKKASNQTFESLFWIVFVMVFQQQNKEDIKDRLKQIFKENYGKFFIELSTKEKDQILPRMPLIYGHSLIKAFFDVFQSSRMTFNKIFGLKVFRLVFFEFQGIIVSDVYIQNNVQKGFSDDLFSFLGIAEVGKQKSKIYVNKDKSKKKFSQKAKQTSDDTNPVNQEILQKMSVSIELFLFIQRKQQIEFGEEFYKEMNRIYNPKKIEKLLQKKNNLMKMHEALSKKQNDEHNDEDEDEDNDADGGSPQPLSSSINKKGISKNQDEQELRIDDQDTVPAGIQINSKMNSSKSQMMFRQSTQSQLKTLLGISGQQGFNTQMDMYKTATSKFKSPQNSGVRSTFRLPLDEEYILNPPQTANNKKRNLYSFLDKPVNPVKRQEIFSCTKLSPFMQDLYKFEDVYSKINVKFNSTNKEIKETPRGLKTFETQQKIKIQSKQHLTKIIKQSKMNQEDPDPDEQKKRKRFLKSVTEDDPFAFTGGQQTQPNITKINPLLKPVFNLKYQLKTKIQDPSRYIQFAKQLEERKVMKDQGGGGIVKVQQNQIANLSDNEYNQVAKNIDEEFQEYKYIAVNSKEIDETKFRLSRMNGDFGTFLVQDVYGNMNFEKGRAIEMPRINTLQEYEDEKKKIKELNKVMSAGALFPGTVNNKLQTETGHGIKQNGLNLTKNQLNKTYSMMRRHIYQGTEYKDGKQINQEEKSRFYQDLEKKNQAIQLSVKKASKYEL</sequence>
<feature type="compositionally biased region" description="Acidic residues" evidence="3">
    <location>
        <begin position="674"/>
        <end position="685"/>
    </location>
</feature>
<dbReference type="Pfam" id="PF14922">
    <property type="entry name" value="FWWh"/>
    <property type="match status" value="1"/>
</dbReference>
<feature type="compositionally biased region" description="Low complexity" evidence="3">
    <location>
        <begin position="694"/>
        <end position="704"/>
    </location>
</feature>
<organism evidence="4 5">
    <name type="scientific">Stylonychia lemnae</name>
    <name type="common">Ciliate</name>
    <dbReference type="NCBI Taxonomy" id="5949"/>
    <lineage>
        <taxon>Eukaryota</taxon>
        <taxon>Sar</taxon>
        <taxon>Alveolata</taxon>
        <taxon>Ciliophora</taxon>
        <taxon>Intramacronucleata</taxon>
        <taxon>Spirotrichea</taxon>
        <taxon>Stichotrichia</taxon>
        <taxon>Sporadotrichida</taxon>
        <taxon>Oxytrichidae</taxon>
        <taxon>Stylonychinae</taxon>
        <taxon>Stylonychia</taxon>
    </lineage>
</organism>
<evidence type="ECO:0000256" key="3">
    <source>
        <dbReference type="SAM" id="MobiDB-lite"/>
    </source>
</evidence>
<dbReference type="EMBL" id="CCKQ01006056">
    <property type="protein sequence ID" value="CDW77347.1"/>
    <property type="molecule type" value="Genomic_DNA"/>
</dbReference>
<feature type="coiled-coil region" evidence="2">
    <location>
        <begin position="288"/>
        <end position="315"/>
    </location>
</feature>
<keyword evidence="5" id="KW-1185">Reference proteome</keyword>
<evidence type="ECO:0000256" key="2">
    <source>
        <dbReference type="SAM" id="Coils"/>
    </source>
</evidence>
<gene>
    <name evidence="4" type="primary">Contig12219.g13057</name>
    <name evidence="4" type="ORF">STYLEM_6307</name>
</gene>